<dbReference type="Proteomes" id="UP001164390">
    <property type="component" value="Chromosome"/>
</dbReference>
<sequence length="186" mass="19732">MRARTWAHVAVYSAILTLGIAATASADNGPLPGRNKVGSADIINGEVHKADIAGSAVTGAKVRANTLTGSDVRESSLDLSGQCKDGVVNGYAYVTPTSSTPESYTSSSTWIRRTQNCADQPVKVKRLGVGDYYVRFYGSTSYTAQVTPTSSVNVVSVNWRGGGQFEVAMRDINGMAVEHPFTITSY</sequence>
<dbReference type="KEGG" id="sgrg:L0C25_19475"/>
<accession>A0AA46YLA9</accession>
<dbReference type="EMBL" id="CP094970">
    <property type="protein sequence ID" value="UYM04693.1"/>
    <property type="molecule type" value="Genomic_DNA"/>
</dbReference>
<evidence type="ECO:0000256" key="1">
    <source>
        <dbReference type="SAM" id="SignalP"/>
    </source>
</evidence>
<evidence type="ECO:0000313" key="2">
    <source>
        <dbReference type="EMBL" id="UYM04693.1"/>
    </source>
</evidence>
<dbReference type="AlphaFoldDB" id="A0AA46YLA9"/>
<protein>
    <submittedName>
        <fullName evidence="2">Uncharacterized protein</fullName>
    </submittedName>
</protein>
<feature type="signal peptide" evidence="1">
    <location>
        <begin position="1"/>
        <end position="26"/>
    </location>
</feature>
<organism evidence="2 3">
    <name type="scientific">Solicola gregarius</name>
    <dbReference type="NCBI Taxonomy" id="2908642"/>
    <lineage>
        <taxon>Bacteria</taxon>
        <taxon>Bacillati</taxon>
        <taxon>Actinomycetota</taxon>
        <taxon>Actinomycetes</taxon>
        <taxon>Propionibacteriales</taxon>
        <taxon>Nocardioidaceae</taxon>
        <taxon>Solicola</taxon>
    </lineage>
</organism>
<proteinExistence type="predicted"/>
<dbReference type="RefSeq" id="WP_271633451.1">
    <property type="nucleotide sequence ID" value="NZ_CP094970.1"/>
</dbReference>
<reference evidence="2" key="1">
    <citation type="submission" date="2022-01" db="EMBL/GenBank/DDBJ databases">
        <title>Nocardioidaceae gen. sp. A5X3R13.</title>
        <authorList>
            <person name="Lopez Marin M.A."/>
            <person name="Uhlik O."/>
        </authorList>
    </citation>
    <scope>NUCLEOTIDE SEQUENCE</scope>
    <source>
        <strain evidence="2">A5X3R13</strain>
    </source>
</reference>
<feature type="chain" id="PRO_5041272649" evidence="1">
    <location>
        <begin position="27"/>
        <end position="186"/>
    </location>
</feature>
<keyword evidence="3" id="KW-1185">Reference proteome</keyword>
<gene>
    <name evidence="2" type="ORF">L0C25_19475</name>
</gene>
<name>A0AA46YLA9_9ACTN</name>
<evidence type="ECO:0000313" key="3">
    <source>
        <dbReference type="Proteomes" id="UP001164390"/>
    </source>
</evidence>
<keyword evidence="1" id="KW-0732">Signal</keyword>